<proteinExistence type="predicted"/>
<reference evidence="2" key="1">
    <citation type="submission" date="2021-01" db="EMBL/GenBank/DDBJ databases">
        <authorList>
            <consortium name="Genoscope - CEA"/>
            <person name="William W."/>
        </authorList>
    </citation>
    <scope>NUCLEOTIDE SEQUENCE</scope>
</reference>
<organism evidence="2 3">
    <name type="scientific">Paramecium sonneborni</name>
    <dbReference type="NCBI Taxonomy" id="65129"/>
    <lineage>
        <taxon>Eukaryota</taxon>
        <taxon>Sar</taxon>
        <taxon>Alveolata</taxon>
        <taxon>Ciliophora</taxon>
        <taxon>Intramacronucleata</taxon>
        <taxon>Oligohymenophorea</taxon>
        <taxon>Peniculida</taxon>
        <taxon>Parameciidae</taxon>
        <taxon>Paramecium</taxon>
    </lineage>
</organism>
<keyword evidence="3" id="KW-1185">Reference proteome</keyword>
<evidence type="ECO:0000313" key="3">
    <source>
        <dbReference type="Proteomes" id="UP000692954"/>
    </source>
</evidence>
<protein>
    <submittedName>
        <fullName evidence="2">Uncharacterized protein</fullName>
    </submittedName>
</protein>
<evidence type="ECO:0000313" key="2">
    <source>
        <dbReference type="EMBL" id="CAD8106807.1"/>
    </source>
</evidence>
<gene>
    <name evidence="2" type="ORF">PSON_ATCC_30995.1.T0870172</name>
</gene>
<accession>A0A8S1PU22</accession>
<dbReference type="AlphaFoldDB" id="A0A8S1PU22"/>
<dbReference type="Proteomes" id="UP000692954">
    <property type="component" value="Unassembled WGS sequence"/>
</dbReference>
<sequence length="197" mass="22650">MINNQELSFSEEQNQIQSNHLQSSNIQQQSSELVKPQTQEITQPQEDLPNPSSQIQEGSQCQDISQDQQISTLSPYIIKLSDAKQLYKTMAIKKDNENVFNKIASTTMDCLPMKLFHIGTRSHQGSFINGDQCERIIEIKTIGKNIIFQNDSYELAILEWKPRADGVKPNNSGELLKQVQNLYPDLLQKYYDQMRKE</sequence>
<feature type="compositionally biased region" description="Polar residues" evidence="1">
    <location>
        <begin position="1"/>
        <end position="58"/>
    </location>
</feature>
<name>A0A8S1PU22_9CILI</name>
<dbReference type="EMBL" id="CAJJDN010000087">
    <property type="protein sequence ID" value="CAD8106807.1"/>
    <property type="molecule type" value="Genomic_DNA"/>
</dbReference>
<evidence type="ECO:0000256" key="1">
    <source>
        <dbReference type="SAM" id="MobiDB-lite"/>
    </source>
</evidence>
<feature type="region of interest" description="Disordered" evidence="1">
    <location>
        <begin position="1"/>
        <end position="64"/>
    </location>
</feature>
<dbReference type="OrthoDB" id="292355at2759"/>
<comment type="caution">
    <text evidence="2">The sequence shown here is derived from an EMBL/GenBank/DDBJ whole genome shotgun (WGS) entry which is preliminary data.</text>
</comment>